<reference evidence="1 2" key="1">
    <citation type="submission" date="2017-09" db="EMBL/GenBank/DDBJ databases">
        <title>Depth-based differentiation of microbial function through sediment-hosted aquifers and enrichment of novel symbionts in the deep terrestrial subsurface.</title>
        <authorList>
            <person name="Probst A.J."/>
            <person name="Ladd B."/>
            <person name="Jarett J.K."/>
            <person name="Geller-Mcgrath D.E."/>
            <person name="Sieber C.M."/>
            <person name="Emerson J.B."/>
            <person name="Anantharaman K."/>
            <person name="Thomas B.C."/>
            <person name="Malmstrom R."/>
            <person name="Stieglmeier M."/>
            <person name="Klingl A."/>
            <person name="Woyke T."/>
            <person name="Ryan C.M."/>
            <person name="Banfield J.F."/>
        </authorList>
    </citation>
    <scope>NUCLEOTIDE SEQUENCE [LARGE SCALE GENOMIC DNA]</scope>
    <source>
        <strain evidence="1">CG22_combo_CG10-13_8_21_14_all_39_10</strain>
    </source>
</reference>
<dbReference type="AlphaFoldDB" id="A0A2H0BIZ6"/>
<organism evidence="1 2">
    <name type="scientific">Candidatus Woesebacteria bacterium CG22_combo_CG10-13_8_21_14_all_39_10</name>
    <dbReference type="NCBI Taxonomy" id="1975059"/>
    <lineage>
        <taxon>Bacteria</taxon>
        <taxon>Candidatus Woeseibacteriota</taxon>
    </lineage>
</organism>
<name>A0A2H0BIZ6_9BACT</name>
<feature type="non-terminal residue" evidence="1">
    <location>
        <position position="1"/>
    </location>
</feature>
<evidence type="ECO:0000313" key="2">
    <source>
        <dbReference type="Proteomes" id="UP000229847"/>
    </source>
</evidence>
<accession>A0A2H0BIZ6</accession>
<proteinExistence type="predicted"/>
<dbReference type="Proteomes" id="UP000229847">
    <property type="component" value="Unassembled WGS sequence"/>
</dbReference>
<comment type="caution">
    <text evidence="1">The sequence shown here is derived from an EMBL/GenBank/DDBJ whole genome shotgun (WGS) entry which is preliminary data.</text>
</comment>
<evidence type="ECO:0000313" key="1">
    <source>
        <dbReference type="EMBL" id="PIP57642.1"/>
    </source>
</evidence>
<dbReference type="EMBL" id="PCSW01000061">
    <property type="protein sequence ID" value="PIP57642.1"/>
    <property type="molecule type" value="Genomic_DNA"/>
</dbReference>
<protein>
    <submittedName>
        <fullName evidence="1">Uncharacterized protein</fullName>
    </submittedName>
</protein>
<sequence>ELYADTIKSKTLDEIQELLRKVETDQNLLAQAATWNTNTATSAGQLDNLTARQLFITDQAAISSLSVTNSLAIGTDMIISNTSGEPKLTPEVSINTLSLPLSLQSLAMAPVEIMAGKVKIDTDGNMIIIGNLNIAGDLEVGGKTKLKEVQLERLIVANSSTSWEPGLTPEVSSTSATIDTNAIAGKAVIPAGSDQIIINNPNITDYTLIYVTPTSTTENSVLYVKSKEAGKFTVGFTNAIEKDVSFNWWVIENK</sequence>
<gene>
    <name evidence="1" type="ORF">COX03_01995</name>
</gene>